<gene>
    <name evidence="9" type="ordered locus">Dole_2105</name>
</gene>
<dbReference type="PROSITE" id="PS50045">
    <property type="entry name" value="SIGMA54_INTERACT_4"/>
    <property type="match status" value="1"/>
</dbReference>
<dbReference type="FunFam" id="3.40.50.300:FF:000006">
    <property type="entry name" value="DNA-binding transcriptional regulator NtrC"/>
    <property type="match status" value="1"/>
</dbReference>
<dbReference type="InterPro" id="IPR025943">
    <property type="entry name" value="Sigma_54_int_dom_ATP-bd_2"/>
</dbReference>
<dbReference type="CDD" id="cd00009">
    <property type="entry name" value="AAA"/>
    <property type="match status" value="1"/>
</dbReference>
<keyword evidence="1" id="KW-0547">Nucleotide-binding</keyword>
<dbReference type="Gene3D" id="3.40.50.300">
    <property type="entry name" value="P-loop containing nucleotide triphosphate hydrolases"/>
    <property type="match status" value="1"/>
</dbReference>
<dbReference type="InterPro" id="IPR035965">
    <property type="entry name" value="PAS-like_dom_sf"/>
</dbReference>
<dbReference type="NCBIfam" id="TIGR00229">
    <property type="entry name" value="sensory_box"/>
    <property type="match status" value="1"/>
</dbReference>
<keyword evidence="3" id="KW-0805">Transcription regulation</keyword>
<dbReference type="SUPFAM" id="SSF52788">
    <property type="entry name" value="Phosphotyrosine protein phosphatases I"/>
    <property type="match status" value="1"/>
</dbReference>
<dbReference type="Pfam" id="PF25601">
    <property type="entry name" value="AAA_lid_14"/>
    <property type="match status" value="1"/>
</dbReference>
<dbReference type="PANTHER" id="PTHR32071:SF117">
    <property type="entry name" value="PTS-DEPENDENT DIHYDROXYACETONE KINASE OPERON REGULATORY PROTEIN-RELATED"/>
    <property type="match status" value="1"/>
</dbReference>
<evidence type="ECO:0000256" key="1">
    <source>
        <dbReference type="ARBA" id="ARBA00022741"/>
    </source>
</evidence>
<keyword evidence="10" id="KW-1185">Reference proteome</keyword>
<dbReference type="PRINTS" id="PR01590">
    <property type="entry name" value="HTHFIS"/>
</dbReference>
<evidence type="ECO:0000259" key="8">
    <source>
        <dbReference type="PROSITE" id="PS50112"/>
    </source>
</evidence>
<dbReference type="Pfam" id="PF01451">
    <property type="entry name" value="LMWPc"/>
    <property type="match status" value="1"/>
</dbReference>
<accession>A8ZTX6</accession>
<dbReference type="Gene3D" id="1.10.10.60">
    <property type="entry name" value="Homeodomain-like"/>
    <property type="match status" value="1"/>
</dbReference>
<dbReference type="KEGG" id="dol:Dole_2105"/>
<dbReference type="SUPFAM" id="SSF46689">
    <property type="entry name" value="Homeodomain-like"/>
    <property type="match status" value="1"/>
</dbReference>
<dbReference type="InterPro" id="IPR002078">
    <property type="entry name" value="Sigma_54_int"/>
</dbReference>
<dbReference type="Proteomes" id="UP000008561">
    <property type="component" value="Chromosome"/>
</dbReference>
<name>A8ZTX6_DESOH</name>
<dbReference type="InterPro" id="IPR036196">
    <property type="entry name" value="Ptyr_pPase_sf"/>
</dbReference>
<dbReference type="GO" id="GO:0005524">
    <property type="term" value="F:ATP binding"/>
    <property type="evidence" value="ECO:0007669"/>
    <property type="project" value="UniProtKB-KW"/>
</dbReference>
<dbReference type="Pfam" id="PF00158">
    <property type="entry name" value="Sigma54_activat"/>
    <property type="match status" value="1"/>
</dbReference>
<dbReference type="Gene3D" id="3.40.50.2300">
    <property type="match status" value="1"/>
</dbReference>
<feature type="domain" description="Sigma-54 factor interaction" evidence="7">
    <location>
        <begin position="280"/>
        <end position="509"/>
    </location>
</feature>
<dbReference type="PROSITE" id="PS00688">
    <property type="entry name" value="SIGMA54_INTERACT_3"/>
    <property type="match status" value="1"/>
</dbReference>
<dbReference type="InterPro" id="IPR013767">
    <property type="entry name" value="PAS_fold"/>
</dbReference>
<dbReference type="PROSITE" id="PS00676">
    <property type="entry name" value="SIGMA54_INTERACT_2"/>
    <property type="match status" value="1"/>
</dbReference>
<proteinExistence type="predicted"/>
<dbReference type="PANTHER" id="PTHR32071">
    <property type="entry name" value="TRANSCRIPTIONAL REGULATORY PROTEIN"/>
    <property type="match status" value="1"/>
</dbReference>
<keyword evidence="5" id="KW-0804">Transcription</keyword>
<evidence type="ECO:0000256" key="6">
    <source>
        <dbReference type="SAM" id="MobiDB-lite"/>
    </source>
</evidence>
<dbReference type="eggNOG" id="COG3829">
    <property type="taxonomic scope" value="Bacteria"/>
</dbReference>
<evidence type="ECO:0000313" key="9">
    <source>
        <dbReference type="EMBL" id="ABW67909.1"/>
    </source>
</evidence>
<dbReference type="Gene3D" id="1.10.8.60">
    <property type="match status" value="1"/>
</dbReference>
<dbReference type="InterPro" id="IPR003593">
    <property type="entry name" value="AAA+_ATPase"/>
</dbReference>
<dbReference type="GO" id="GO:0043565">
    <property type="term" value="F:sequence-specific DNA binding"/>
    <property type="evidence" value="ECO:0007669"/>
    <property type="project" value="InterPro"/>
</dbReference>
<dbReference type="EMBL" id="CP000859">
    <property type="protein sequence ID" value="ABW67909.1"/>
    <property type="molecule type" value="Genomic_DNA"/>
</dbReference>
<dbReference type="InterPro" id="IPR023485">
    <property type="entry name" value="Ptyr_pPase"/>
</dbReference>
<dbReference type="SMART" id="SM00226">
    <property type="entry name" value="LMWPc"/>
    <property type="match status" value="1"/>
</dbReference>
<evidence type="ECO:0000313" key="10">
    <source>
        <dbReference type="Proteomes" id="UP000008561"/>
    </source>
</evidence>
<evidence type="ECO:0000256" key="2">
    <source>
        <dbReference type="ARBA" id="ARBA00022840"/>
    </source>
</evidence>
<dbReference type="SMART" id="SM00382">
    <property type="entry name" value="AAA"/>
    <property type="match status" value="1"/>
</dbReference>
<dbReference type="STRING" id="96561.Dole_2105"/>
<keyword evidence="2" id="KW-0067">ATP-binding</keyword>
<reference evidence="9 10" key="1">
    <citation type="submission" date="2007-10" db="EMBL/GenBank/DDBJ databases">
        <title>Complete sequence of Desulfococcus oleovorans Hxd3.</title>
        <authorList>
            <consortium name="US DOE Joint Genome Institute"/>
            <person name="Copeland A."/>
            <person name="Lucas S."/>
            <person name="Lapidus A."/>
            <person name="Barry K."/>
            <person name="Glavina del Rio T."/>
            <person name="Dalin E."/>
            <person name="Tice H."/>
            <person name="Pitluck S."/>
            <person name="Kiss H."/>
            <person name="Brettin T."/>
            <person name="Bruce D."/>
            <person name="Detter J.C."/>
            <person name="Han C."/>
            <person name="Schmutz J."/>
            <person name="Larimer F."/>
            <person name="Land M."/>
            <person name="Hauser L."/>
            <person name="Kyrpides N."/>
            <person name="Kim E."/>
            <person name="Wawrik B."/>
            <person name="Richardson P."/>
        </authorList>
    </citation>
    <scope>NUCLEOTIDE SEQUENCE [LARGE SCALE GENOMIC DNA]</scope>
    <source>
        <strain evidence="10">DSM 6200 / JCM 39069 / Hxd3</strain>
    </source>
</reference>
<dbReference type="SMART" id="SM00091">
    <property type="entry name" value="PAS"/>
    <property type="match status" value="1"/>
</dbReference>
<evidence type="ECO:0000256" key="5">
    <source>
        <dbReference type="ARBA" id="ARBA00023163"/>
    </source>
</evidence>
<dbReference type="Gene3D" id="3.30.450.20">
    <property type="entry name" value="PAS domain"/>
    <property type="match status" value="1"/>
</dbReference>
<dbReference type="InterPro" id="IPR025944">
    <property type="entry name" value="Sigma_54_int_dom_CS"/>
</dbReference>
<dbReference type="eggNOG" id="COG0394">
    <property type="taxonomic scope" value="Bacteria"/>
</dbReference>
<dbReference type="InterPro" id="IPR000014">
    <property type="entry name" value="PAS"/>
</dbReference>
<evidence type="ECO:0000259" key="7">
    <source>
        <dbReference type="PROSITE" id="PS50045"/>
    </source>
</evidence>
<dbReference type="GO" id="GO:0006355">
    <property type="term" value="P:regulation of DNA-templated transcription"/>
    <property type="evidence" value="ECO:0007669"/>
    <property type="project" value="InterPro"/>
</dbReference>
<sequence length="588" mass="64220">MNKGTILFLCRDNSARSQMAEGFARQMAGDNISIFSAGITPDQEVHPMAVEVMAEHGIDISGHRPKAVSALRAGHFDLAVDLCQTLGQEFPMLAGFPPLVCWTVADPAEAVGDLEGQRVAFREAARIIKDLVHDLLNRGYYASFSLYKANIERLIDNLHEGVLAHDLGRKIFFFSKGAERITGLSAVDVIGKNCHDVFVPRLCGENCSFCDGCEPPTFQKKSYSTVAPEIEGQRKELDVTVVPLRDPAGRIQGVVAALADQTAFKEAVRGQKGEDGFAGIIGRTPEMRSLFHQIRDLSVYDVPVNISGETGTGKELVARAIHGESTRRNGPFVPINCGALPEGLVESELFGHVRGSFSGAVRDKKGRFELAHNGTIFLDEVAELPMSTQVKLLRFLQEGVLEKVGSEKQTSVDVRVISATNKNLKKEVAKGTFREDLYYRLNVVPIHLPPLRMRKNDIPLLANYFVRHAAMGARTGNVTITDDAMGLLAEYAWPGNVRELQNIIQFLVIKASGNKITAAHLPPEIQGDGTPLPQKRGRRNKLDTGSVETALAKAGGNKAKAARLLGVGRATLYRFLNDHPDIVADEEI</sequence>
<dbReference type="Pfam" id="PF02954">
    <property type="entry name" value="HTH_8"/>
    <property type="match status" value="1"/>
</dbReference>
<feature type="region of interest" description="Disordered" evidence="6">
    <location>
        <begin position="522"/>
        <end position="544"/>
    </location>
</feature>
<dbReference type="Pfam" id="PF00989">
    <property type="entry name" value="PAS"/>
    <property type="match status" value="1"/>
</dbReference>
<dbReference type="SUPFAM" id="SSF55785">
    <property type="entry name" value="PYP-like sensor domain (PAS domain)"/>
    <property type="match status" value="1"/>
</dbReference>
<dbReference type="CDD" id="cd16345">
    <property type="entry name" value="LMWP_ArsC"/>
    <property type="match status" value="1"/>
</dbReference>
<dbReference type="AlphaFoldDB" id="A8ZTX6"/>
<dbReference type="RefSeq" id="WP_012175521.1">
    <property type="nucleotide sequence ID" value="NC_009943.1"/>
</dbReference>
<keyword evidence="4" id="KW-0238">DNA-binding</keyword>
<dbReference type="InterPro" id="IPR009057">
    <property type="entry name" value="Homeodomain-like_sf"/>
</dbReference>
<organism evidence="9 10">
    <name type="scientific">Desulfosudis oleivorans (strain DSM 6200 / JCM 39069 / Hxd3)</name>
    <name type="common">Desulfococcus oleovorans</name>
    <dbReference type="NCBI Taxonomy" id="96561"/>
    <lineage>
        <taxon>Bacteria</taxon>
        <taxon>Pseudomonadati</taxon>
        <taxon>Thermodesulfobacteriota</taxon>
        <taxon>Desulfobacteria</taxon>
        <taxon>Desulfobacterales</taxon>
        <taxon>Desulfosudaceae</taxon>
        <taxon>Desulfosudis</taxon>
    </lineage>
</organism>
<dbReference type="SUPFAM" id="SSF52540">
    <property type="entry name" value="P-loop containing nucleoside triphosphate hydrolases"/>
    <property type="match status" value="1"/>
</dbReference>
<evidence type="ECO:0000256" key="4">
    <source>
        <dbReference type="ARBA" id="ARBA00023125"/>
    </source>
</evidence>
<dbReference type="InterPro" id="IPR002197">
    <property type="entry name" value="HTH_Fis"/>
</dbReference>
<dbReference type="HOGENOM" id="CLU_000445_8_1_7"/>
<dbReference type="CDD" id="cd00130">
    <property type="entry name" value="PAS"/>
    <property type="match status" value="1"/>
</dbReference>
<dbReference type="InterPro" id="IPR027417">
    <property type="entry name" value="P-loop_NTPase"/>
</dbReference>
<dbReference type="InterPro" id="IPR058031">
    <property type="entry name" value="AAA_lid_NorR"/>
</dbReference>
<dbReference type="PROSITE" id="PS50112">
    <property type="entry name" value="PAS"/>
    <property type="match status" value="1"/>
</dbReference>
<evidence type="ECO:0000256" key="3">
    <source>
        <dbReference type="ARBA" id="ARBA00023015"/>
    </source>
</evidence>
<feature type="domain" description="PAS" evidence="8">
    <location>
        <begin position="147"/>
        <end position="200"/>
    </location>
</feature>
<protein>
    <submittedName>
        <fullName evidence="9">PAS modulated sigma54 specific transcriptional regulator, Fis family</fullName>
    </submittedName>
</protein>